<protein>
    <submittedName>
        <fullName evidence="2">Uncharacterized protein</fullName>
    </submittedName>
</protein>
<accession>A0ABQ4Z726</accession>
<proteinExistence type="predicted"/>
<dbReference type="EMBL" id="BQNB010011003">
    <property type="protein sequence ID" value="GJS84807.1"/>
    <property type="molecule type" value="Genomic_DNA"/>
</dbReference>
<reference evidence="2" key="1">
    <citation type="journal article" date="2022" name="Int. J. Mol. Sci.">
        <title>Draft Genome of Tanacetum Coccineum: Genomic Comparison of Closely Related Tanacetum-Family Plants.</title>
        <authorList>
            <person name="Yamashiro T."/>
            <person name="Shiraishi A."/>
            <person name="Nakayama K."/>
            <person name="Satake H."/>
        </authorList>
    </citation>
    <scope>NUCLEOTIDE SEQUENCE</scope>
</reference>
<evidence type="ECO:0000313" key="2">
    <source>
        <dbReference type="EMBL" id="GJS84807.1"/>
    </source>
</evidence>
<organism evidence="2 3">
    <name type="scientific">Tanacetum coccineum</name>
    <dbReference type="NCBI Taxonomy" id="301880"/>
    <lineage>
        <taxon>Eukaryota</taxon>
        <taxon>Viridiplantae</taxon>
        <taxon>Streptophyta</taxon>
        <taxon>Embryophyta</taxon>
        <taxon>Tracheophyta</taxon>
        <taxon>Spermatophyta</taxon>
        <taxon>Magnoliopsida</taxon>
        <taxon>eudicotyledons</taxon>
        <taxon>Gunneridae</taxon>
        <taxon>Pentapetalae</taxon>
        <taxon>asterids</taxon>
        <taxon>campanulids</taxon>
        <taxon>Asterales</taxon>
        <taxon>Asteraceae</taxon>
        <taxon>Asteroideae</taxon>
        <taxon>Anthemideae</taxon>
        <taxon>Anthemidinae</taxon>
        <taxon>Tanacetum</taxon>
    </lineage>
</organism>
<gene>
    <name evidence="2" type="ORF">Tco_0751348</name>
</gene>
<evidence type="ECO:0000313" key="3">
    <source>
        <dbReference type="Proteomes" id="UP001151760"/>
    </source>
</evidence>
<feature type="region of interest" description="Disordered" evidence="1">
    <location>
        <begin position="1"/>
        <end position="26"/>
    </location>
</feature>
<dbReference type="Proteomes" id="UP001151760">
    <property type="component" value="Unassembled WGS sequence"/>
</dbReference>
<reference evidence="2" key="2">
    <citation type="submission" date="2022-01" db="EMBL/GenBank/DDBJ databases">
        <authorList>
            <person name="Yamashiro T."/>
            <person name="Shiraishi A."/>
            <person name="Satake H."/>
            <person name="Nakayama K."/>
        </authorList>
    </citation>
    <scope>NUCLEOTIDE SEQUENCE</scope>
</reference>
<keyword evidence="3" id="KW-1185">Reference proteome</keyword>
<sequence>MKVEESLNVTFDETPSPPKTSPLEDDDLAEEEAIKEVTRRCLEALELKGGDGGACKLLGDFIKVLGCWLELLVLHRSIISTGSSTKLSLSSSQSSFIGMTRDSSDKHFFRLEMWKVL</sequence>
<name>A0ABQ4Z726_9ASTR</name>
<evidence type="ECO:0000256" key="1">
    <source>
        <dbReference type="SAM" id="MobiDB-lite"/>
    </source>
</evidence>
<comment type="caution">
    <text evidence="2">The sequence shown here is derived from an EMBL/GenBank/DDBJ whole genome shotgun (WGS) entry which is preliminary data.</text>
</comment>